<feature type="transmembrane region" description="Helical" evidence="1">
    <location>
        <begin position="147"/>
        <end position="173"/>
    </location>
</feature>
<proteinExistence type="predicted"/>
<dbReference type="Pfam" id="PF07690">
    <property type="entry name" value="MFS_1"/>
    <property type="match status" value="1"/>
</dbReference>
<feature type="transmembrane region" description="Helical" evidence="1">
    <location>
        <begin position="179"/>
        <end position="197"/>
    </location>
</feature>
<sequence length="415" mass="44195">MNDTHLFGLPLEKGRWIFVLSGLIINLCLGSIYAWSVFVTPLTEYFMTDLGKTVTAGEVLMPFSIFLAAFAIAMPLAGKYIDIWGPRKTTIVGGLLTALGWLLASTATSVEMLYIVYGVIGGAGVGIAYGVPVALATRWFPDRRGLAVGLALLGFGFSAFISANIAGILIPMVGVMDTFRIFGAAFLIIILITSMPLRFPEPGWVPAGWSPTVSASAETCECNPHMMIRTPTFYGLWVCYFIGCLAGLMAISIAQPVGVEVVGITPVLATALVGVFAIFNGGGRPAFGWLTDLLRPKQAAVISFLLIAGASLMLWQIPSRITYIVSFCILWGCLGGWLAIAPTATARYFGTCDYPRCYGIVFLAYGAGAIAGPQLAGFIKATTGGYIGVFPYIVVLALVGAVIAFFLMKPVQNQK</sequence>
<dbReference type="InterPro" id="IPR011701">
    <property type="entry name" value="MFS"/>
</dbReference>
<dbReference type="PANTHER" id="PTHR11360:SF304">
    <property type="entry name" value="MFS DOMAIN-CONTAINING PROTEIN"/>
    <property type="match status" value="1"/>
</dbReference>
<dbReference type="EMBL" id="VOTZ01000004">
    <property type="protein sequence ID" value="MCQ1537990.1"/>
    <property type="molecule type" value="Genomic_DNA"/>
</dbReference>
<feature type="transmembrane region" description="Helical" evidence="1">
    <location>
        <begin position="114"/>
        <end position="135"/>
    </location>
</feature>
<keyword evidence="1" id="KW-0472">Membrane</keyword>
<dbReference type="SUPFAM" id="SSF103473">
    <property type="entry name" value="MFS general substrate transporter"/>
    <property type="match status" value="1"/>
</dbReference>
<dbReference type="Gene3D" id="1.20.1250.20">
    <property type="entry name" value="MFS general substrate transporter like domains"/>
    <property type="match status" value="2"/>
</dbReference>
<comment type="caution">
    <text evidence="3">The sequence shown here is derived from an EMBL/GenBank/DDBJ whole genome shotgun (WGS) entry which is preliminary data.</text>
</comment>
<protein>
    <submittedName>
        <fullName evidence="3">OFA family MFS transporter</fullName>
    </submittedName>
</protein>
<feature type="transmembrane region" description="Helical" evidence="1">
    <location>
        <begin position="261"/>
        <end position="279"/>
    </location>
</feature>
<dbReference type="AlphaFoldDB" id="A0ABD4TKZ7"/>
<dbReference type="RefSeq" id="WP_255331925.1">
    <property type="nucleotide sequence ID" value="NZ_VOTZ01000004.1"/>
</dbReference>
<feature type="transmembrane region" description="Helical" evidence="1">
    <location>
        <begin position="59"/>
        <end position="77"/>
    </location>
</feature>
<evidence type="ECO:0000313" key="4">
    <source>
        <dbReference type="Proteomes" id="UP001524383"/>
    </source>
</evidence>
<feature type="transmembrane region" description="Helical" evidence="1">
    <location>
        <begin position="233"/>
        <end position="255"/>
    </location>
</feature>
<organism evidence="3 4">
    <name type="scientific">Methanocalculus taiwanensis</name>
    <dbReference type="NCBI Taxonomy" id="106207"/>
    <lineage>
        <taxon>Archaea</taxon>
        <taxon>Methanobacteriati</taxon>
        <taxon>Methanobacteriota</taxon>
        <taxon>Stenosarchaea group</taxon>
        <taxon>Methanomicrobia</taxon>
        <taxon>Methanomicrobiales</taxon>
        <taxon>Methanocalculaceae</taxon>
        <taxon>Methanocalculus</taxon>
    </lineage>
</organism>
<reference evidence="3 4" key="1">
    <citation type="submission" date="2019-08" db="EMBL/GenBank/DDBJ databases">
        <authorList>
            <person name="Chen S.-C."/>
            <person name="Lai M.-C."/>
            <person name="You Y.-T."/>
        </authorList>
    </citation>
    <scope>NUCLEOTIDE SEQUENCE [LARGE SCALE GENOMIC DNA]</scope>
    <source>
        <strain evidence="3 4">P2F9704a</strain>
    </source>
</reference>
<dbReference type="InterPro" id="IPR036259">
    <property type="entry name" value="MFS_trans_sf"/>
</dbReference>
<keyword evidence="4" id="KW-1185">Reference proteome</keyword>
<feature type="transmembrane region" description="Helical" evidence="1">
    <location>
        <begin position="385"/>
        <end position="408"/>
    </location>
</feature>
<dbReference type="InterPro" id="IPR050327">
    <property type="entry name" value="Proton-linked_MCT"/>
</dbReference>
<evidence type="ECO:0000256" key="1">
    <source>
        <dbReference type="SAM" id="Phobius"/>
    </source>
</evidence>
<dbReference type="InterPro" id="IPR020846">
    <property type="entry name" value="MFS_dom"/>
</dbReference>
<keyword evidence="1" id="KW-1133">Transmembrane helix</keyword>
<feature type="transmembrane region" description="Helical" evidence="1">
    <location>
        <begin position="323"/>
        <end position="345"/>
    </location>
</feature>
<keyword evidence="1" id="KW-0812">Transmembrane</keyword>
<feature type="domain" description="Major facilitator superfamily (MFS) profile" evidence="2">
    <location>
        <begin position="14"/>
        <end position="412"/>
    </location>
</feature>
<feature type="transmembrane region" description="Helical" evidence="1">
    <location>
        <begin position="299"/>
        <end position="317"/>
    </location>
</feature>
<gene>
    <name evidence="3" type="ORF">FTO68_03165</name>
</gene>
<evidence type="ECO:0000259" key="2">
    <source>
        <dbReference type="PROSITE" id="PS50850"/>
    </source>
</evidence>
<accession>A0ABD4TKZ7</accession>
<feature type="transmembrane region" description="Helical" evidence="1">
    <location>
        <begin position="16"/>
        <end position="39"/>
    </location>
</feature>
<feature type="transmembrane region" description="Helical" evidence="1">
    <location>
        <begin position="357"/>
        <end position="379"/>
    </location>
</feature>
<dbReference type="PROSITE" id="PS50850">
    <property type="entry name" value="MFS"/>
    <property type="match status" value="1"/>
</dbReference>
<dbReference type="CDD" id="cd17353">
    <property type="entry name" value="MFS_OFA_like"/>
    <property type="match status" value="1"/>
</dbReference>
<evidence type="ECO:0000313" key="3">
    <source>
        <dbReference type="EMBL" id="MCQ1537990.1"/>
    </source>
</evidence>
<dbReference type="Proteomes" id="UP001524383">
    <property type="component" value="Unassembled WGS sequence"/>
</dbReference>
<name>A0ABD4TKZ7_9EURY</name>
<dbReference type="PANTHER" id="PTHR11360">
    <property type="entry name" value="MONOCARBOXYLATE TRANSPORTER"/>
    <property type="match status" value="1"/>
</dbReference>